<keyword evidence="5" id="KW-1185">Reference proteome</keyword>
<dbReference type="Proteomes" id="UP000001068">
    <property type="component" value="Chromosome"/>
</dbReference>
<dbReference type="GO" id="GO:0016791">
    <property type="term" value="F:phosphatase activity"/>
    <property type="evidence" value="ECO:0007669"/>
    <property type="project" value="UniProtKB-ARBA"/>
</dbReference>
<dbReference type="PANTHER" id="PTHR23339">
    <property type="entry name" value="TYROSINE SPECIFIC PROTEIN PHOSPHATASE AND DUAL SPECIFICITY PROTEIN PHOSPHATASE"/>
    <property type="match status" value="1"/>
</dbReference>
<protein>
    <submittedName>
        <fullName evidence="4">Dual specificity protein phosphatase</fullName>
    </submittedName>
</protein>
<accession>E8R8T7</accession>
<dbReference type="KEGG" id="dmu:Desmu_0605"/>
<dbReference type="STRING" id="765177.Desmu_0605"/>
<reference evidence="4 5" key="2">
    <citation type="journal article" date="2011" name="Stand. Genomic Sci.">
        <title>Complete genome sequence of Desulfurococcus mucosus type strain (O7/1).</title>
        <authorList>
            <person name="Wirth R."/>
            <person name="Chertkov O."/>
            <person name="Held B."/>
            <person name="Lapidus A."/>
            <person name="Nolan M."/>
            <person name="Lucas S."/>
            <person name="Hammon N."/>
            <person name="Deshpande S."/>
            <person name="Cheng J.F."/>
            <person name="Tapia R."/>
            <person name="Han C."/>
            <person name="Goodwin L."/>
            <person name="Pitluck S."/>
            <person name="Liolios K."/>
            <person name="Ioanna P."/>
            <person name="Ivanova N."/>
            <person name="Mavromatis K."/>
            <person name="Mikhailova N."/>
            <person name="Pati A."/>
            <person name="Chen A."/>
            <person name="Palaniappan K."/>
            <person name="Land M."/>
            <person name="Hauser L."/>
            <person name="Chang Y.J."/>
            <person name="Jeffries C.D."/>
            <person name="Bilek Y."/>
            <person name="Hader T."/>
            <person name="Rohde M."/>
            <person name="Spring S."/>
            <person name="Sikorski J."/>
            <person name="Goker M."/>
            <person name="Woyke T."/>
            <person name="Bristow J."/>
            <person name="Eisen J.A."/>
            <person name="Markowitz V."/>
            <person name="Hugenholtz P."/>
            <person name="Kyrpides N.C."/>
            <person name="Klenk H.P."/>
        </authorList>
    </citation>
    <scope>NUCLEOTIDE SEQUENCE [LARGE SCALE GENOMIC DNA]</scope>
    <source>
        <strain evidence="5">ATCC 35584 / DSM 2162 / JCM 9187 / O7/1</strain>
    </source>
</reference>
<dbReference type="eggNOG" id="arCOG03413">
    <property type="taxonomic scope" value="Archaea"/>
</dbReference>
<evidence type="ECO:0000256" key="1">
    <source>
        <dbReference type="ARBA" id="ARBA00022801"/>
    </source>
</evidence>
<evidence type="ECO:0000259" key="3">
    <source>
        <dbReference type="PROSITE" id="PS50056"/>
    </source>
</evidence>
<dbReference type="PROSITE" id="PS00383">
    <property type="entry name" value="TYR_PHOSPHATASE_1"/>
    <property type="match status" value="1"/>
</dbReference>
<evidence type="ECO:0000259" key="2">
    <source>
        <dbReference type="PROSITE" id="PS50054"/>
    </source>
</evidence>
<dbReference type="InterPro" id="IPR016130">
    <property type="entry name" value="Tyr_Pase_AS"/>
</dbReference>
<proteinExistence type="predicted"/>
<dbReference type="InterPro" id="IPR003595">
    <property type="entry name" value="Tyr_Pase_cat"/>
</dbReference>
<dbReference type="InterPro" id="IPR050561">
    <property type="entry name" value="PTP"/>
</dbReference>
<dbReference type="PROSITE" id="PS50054">
    <property type="entry name" value="TYR_PHOSPHATASE_DUAL"/>
    <property type="match status" value="1"/>
</dbReference>
<dbReference type="EMBL" id="CP002363">
    <property type="protein sequence ID" value="ADV64913.1"/>
    <property type="molecule type" value="Genomic_DNA"/>
</dbReference>
<dbReference type="InterPro" id="IPR020422">
    <property type="entry name" value="TYR_PHOSPHATASE_DUAL_dom"/>
</dbReference>
<dbReference type="InterPro" id="IPR029021">
    <property type="entry name" value="Prot-tyrosine_phosphatase-like"/>
</dbReference>
<dbReference type="GeneID" id="10153299"/>
<reference evidence="5" key="1">
    <citation type="submission" date="2010-11" db="EMBL/GenBank/DDBJ databases">
        <title>The complete genome of Desulfurococcus mucosus DSM 2162.</title>
        <authorList>
            <consortium name="US DOE Joint Genome Institute (JGI-PGF)"/>
            <person name="Lucas S."/>
            <person name="Copeland A."/>
            <person name="Lapidus A."/>
            <person name="Bruce D."/>
            <person name="Goodwin L."/>
            <person name="Pitluck S."/>
            <person name="Kyrpides N."/>
            <person name="Mavromatis K."/>
            <person name="Pagani I."/>
            <person name="Ivanova N."/>
            <person name="Ovchinnikova G."/>
            <person name="Chertkov O."/>
            <person name="Held B."/>
            <person name="Brettin T."/>
            <person name="Detter J.C."/>
            <person name="Tapia R."/>
            <person name="Han C."/>
            <person name="Land M."/>
            <person name="Hauser L."/>
            <person name="Markowitz V."/>
            <person name="Cheng J.-F."/>
            <person name="Hugenholtz P."/>
            <person name="Woyke T."/>
            <person name="Wu D."/>
            <person name="Wirth R."/>
            <person name="Bilek Y."/>
            <person name="Hader T."/>
            <person name="Klenk H.-P."/>
            <person name="Eisen J.A."/>
        </authorList>
    </citation>
    <scope>NUCLEOTIDE SEQUENCE [LARGE SCALE GENOMIC DNA]</scope>
    <source>
        <strain evidence="5">ATCC 35584 / DSM 2162 / JCM 9187 / O7/1</strain>
    </source>
</reference>
<dbReference type="SMART" id="SM00404">
    <property type="entry name" value="PTPc_motif"/>
    <property type="match status" value="1"/>
</dbReference>
<gene>
    <name evidence="4" type="ordered locus">Desmu_0605</name>
</gene>
<dbReference type="RefSeq" id="WP_013562135.1">
    <property type="nucleotide sequence ID" value="NC_014961.1"/>
</dbReference>
<evidence type="ECO:0000313" key="5">
    <source>
        <dbReference type="Proteomes" id="UP000001068"/>
    </source>
</evidence>
<dbReference type="PROSITE" id="PS50056">
    <property type="entry name" value="TYR_PHOSPHATASE_2"/>
    <property type="match status" value="1"/>
</dbReference>
<dbReference type="Pfam" id="PF22784">
    <property type="entry name" value="PTP-SAK"/>
    <property type="match status" value="1"/>
</dbReference>
<evidence type="ECO:0000313" key="4">
    <source>
        <dbReference type="EMBL" id="ADV64913.1"/>
    </source>
</evidence>
<keyword evidence="1" id="KW-0378">Hydrolase</keyword>
<feature type="domain" description="Tyrosine specific protein phosphatases" evidence="3">
    <location>
        <begin position="72"/>
        <end position="139"/>
    </location>
</feature>
<organism evidence="4 5">
    <name type="scientific">Desulfurococcus mucosus (strain ATCC 35584 / DSM 2162 / JCM 9187 / O7/1)</name>
    <dbReference type="NCBI Taxonomy" id="765177"/>
    <lineage>
        <taxon>Archaea</taxon>
        <taxon>Thermoproteota</taxon>
        <taxon>Thermoprotei</taxon>
        <taxon>Desulfurococcales</taxon>
        <taxon>Desulfurococcaceae</taxon>
        <taxon>Desulfurococcus</taxon>
    </lineage>
</organism>
<dbReference type="HOGENOM" id="CLU_989029_0_0_2"/>
<dbReference type="AlphaFoldDB" id="E8R8T7"/>
<dbReference type="SUPFAM" id="SSF52799">
    <property type="entry name" value="(Phosphotyrosine protein) phosphatases II"/>
    <property type="match status" value="1"/>
</dbReference>
<dbReference type="InterPro" id="IPR000387">
    <property type="entry name" value="Tyr_Pase_dom"/>
</dbReference>
<dbReference type="Gene3D" id="3.90.190.10">
    <property type="entry name" value="Protein tyrosine phosphatase superfamily"/>
    <property type="match status" value="1"/>
</dbReference>
<feature type="domain" description="Tyrosine-protein phosphatase" evidence="2">
    <location>
        <begin position="4"/>
        <end position="150"/>
    </location>
</feature>
<dbReference type="FunFam" id="3.90.190.10:FF:000157">
    <property type="entry name" value="Protein-tyrosine phosphatase"/>
    <property type="match status" value="1"/>
</dbReference>
<sequence length="291" mass="32199">MSTFFKWVIPGKLAQSPMPRLSDIQGLARLFTGVVVLPEAREMHPYYLETLENHGIEALHIPTPDLHPVELLDLLRASFFIERHVGEGGAVLVHCVGGLGRSGVVTAAYLVFKGLSYYEAVARVRSAVPGSIENPWQARMVRTYEVLLKVLRDTGLLAEVAEGVGRVAARVARHASKVLQLHIELHDPLHVDDPYMKQGVKRAVEGYFSKGDGVRVEGPGDELCLPEALDHDYSGRVVTLQVDQVDKPLVTLLCRDNCSQIADRAAGCRDYVSRLLGGDPVFQWGYYLDYV</sequence>
<dbReference type="InterPro" id="IPR057023">
    <property type="entry name" value="PTP-SAK"/>
</dbReference>
<name>E8R8T7_DESM0</name>